<accession>A0A6P2CG17</accession>
<reference evidence="1 2" key="1">
    <citation type="submission" date="2018-07" db="EMBL/GenBank/DDBJ databases">
        <title>Genome sequence of Rhodococcus rhodnii ATCC 35071 from Rhodnius prolixus.</title>
        <authorList>
            <person name="Patel V."/>
            <person name="Vogel K.J."/>
        </authorList>
    </citation>
    <scope>NUCLEOTIDE SEQUENCE [LARGE SCALE GENOMIC DNA]</scope>
    <source>
        <strain evidence="1 2">ATCC 35071</strain>
    </source>
</reference>
<sequence>MRVKFGIAAVAAVALVSGCGDSTAVESESERPVMFEPCDDIPDEAIAELGFDPATADRGVAGVDQWGWGICKWSGETHNIAISYAERSLESLRDTGNNTDIRHVGEPTPEAHTWRRLGEEEFICEVTWPNGTGAGQLTVYKRPGADGERMTENICDAAVGYAIALGDLLPRG</sequence>
<dbReference type="Proteomes" id="UP000471120">
    <property type="component" value="Unassembled WGS sequence"/>
</dbReference>
<comment type="caution">
    <text evidence="1">The sequence shown here is derived from an EMBL/GenBank/DDBJ whole genome shotgun (WGS) entry which is preliminary data.</text>
</comment>
<dbReference type="EMBL" id="QRCM01000001">
    <property type="protein sequence ID" value="TXG91505.1"/>
    <property type="molecule type" value="Genomic_DNA"/>
</dbReference>
<name>A0A6P2CG17_9NOCA</name>
<dbReference type="RefSeq" id="WP_051111159.1">
    <property type="nucleotide sequence ID" value="NZ_QRCM01000001.1"/>
</dbReference>
<dbReference type="PROSITE" id="PS51257">
    <property type="entry name" value="PROKAR_LIPOPROTEIN"/>
    <property type="match status" value="1"/>
</dbReference>
<protein>
    <submittedName>
        <fullName evidence="1">DUF3558 domain-containing protein</fullName>
    </submittedName>
</protein>
<evidence type="ECO:0000313" key="2">
    <source>
        <dbReference type="Proteomes" id="UP000471120"/>
    </source>
</evidence>
<dbReference type="Pfam" id="PF12079">
    <property type="entry name" value="DUF3558"/>
    <property type="match status" value="1"/>
</dbReference>
<organism evidence="1 2">
    <name type="scientific">Rhodococcus rhodnii</name>
    <dbReference type="NCBI Taxonomy" id="38312"/>
    <lineage>
        <taxon>Bacteria</taxon>
        <taxon>Bacillati</taxon>
        <taxon>Actinomycetota</taxon>
        <taxon>Actinomycetes</taxon>
        <taxon>Mycobacteriales</taxon>
        <taxon>Nocardiaceae</taxon>
        <taxon>Rhodococcus</taxon>
    </lineage>
</organism>
<dbReference type="AlphaFoldDB" id="A0A6P2CG17"/>
<proteinExistence type="predicted"/>
<gene>
    <name evidence="1" type="ORF">DW322_16500</name>
</gene>
<dbReference type="InterPro" id="IPR024520">
    <property type="entry name" value="DUF3558"/>
</dbReference>
<evidence type="ECO:0000313" key="1">
    <source>
        <dbReference type="EMBL" id="TXG91505.1"/>
    </source>
</evidence>